<dbReference type="InterPro" id="IPR050766">
    <property type="entry name" value="Bact_Lucif_Oxidored"/>
</dbReference>
<dbReference type="GO" id="GO:0016705">
    <property type="term" value="F:oxidoreductase activity, acting on paired donors, with incorporation or reduction of molecular oxygen"/>
    <property type="evidence" value="ECO:0007669"/>
    <property type="project" value="InterPro"/>
</dbReference>
<sequence>MSTPLAVLDLTPVPSGSTARQALANSADLAESAERFGYARYWVAEHHLNPGVVGVSPAVVLALVAGRTTTIRLGAAALQTGHRTVLSAVEDFALLDAVHSGRIDLGIGRPGGPPRGPDGSLPAPPPPPTREQAEGTVVDGLRVPGPFPLGPLLTSPRFAAIPELVPVPGAEAPSFAQQVDTVLGLLAGTWKSSTGVPLQVHPGTGADLQLWLFGSTGGTTAAVAGERGLRFGANYHVAPQGVLDAARAYRAAFRPSQGASGLAQPHLTVSADVVVAETDEEAEHLAAGYGPWVRSIRTAAGAIPYPSPSEAADLASPDHWTDDDDALVRDRLATRFVGSARTVADGLERLRSATGADELLITTTTHDHAARVRSYELLATEWGDR</sequence>
<dbReference type="SUPFAM" id="SSF51679">
    <property type="entry name" value="Bacterial luciferase-like"/>
    <property type="match status" value="1"/>
</dbReference>
<name>A0A5C8ZGD1_9ACTN</name>
<feature type="compositionally biased region" description="Pro residues" evidence="1">
    <location>
        <begin position="111"/>
        <end position="129"/>
    </location>
</feature>
<dbReference type="EMBL" id="VKAC01000004">
    <property type="protein sequence ID" value="TXR56604.1"/>
    <property type="molecule type" value="Genomic_DNA"/>
</dbReference>
<evidence type="ECO:0000313" key="4">
    <source>
        <dbReference type="Proteomes" id="UP000321234"/>
    </source>
</evidence>
<dbReference type="RefSeq" id="WP_147925733.1">
    <property type="nucleotide sequence ID" value="NZ_VKAC01000004.1"/>
</dbReference>
<dbReference type="PANTHER" id="PTHR30137:SF6">
    <property type="entry name" value="LUCIFERASE-LIKE MONOOXYGENASE"/>
    <property type="match status" value="1"/>
</dbReference>
<dbReference type="PANTHER" id="PTHR30137">
    <property type="entry name" value="LUCIFERASE-LIKE MONOOXYGENASE"/>
    <property type="match status" value="1"/>
</dbReference>
<dbReference type="GO" id="GO:0005829">
    <property type="term" value="C:cytosol"/>
    <property type="evidence" value="ECO:0007669"/>
    <property type="project" value="TreeGrafter"/>
</dbReference>
<feature type="domain" description="Luciferase-like" evidence="2">
    <location>
        <begin position="198"/>
        <end position="354"/>
    </location>
</feature>
<protein>
    <submittedName>
        <fullName evidence="3">LLM class flavin-dependent oxidoreductase</fullName>
    </submittedName>
</protein>
<dbReference type="Pfam" id="PF00296">
    <property type="entry name" value="Bac_luciferase"/>
    <property type="match status" value="2"/>
</dbReference>
<dbReference type="InterPro" id="IPR011251">
    <property type="entry name" value="Luciferase-like_dom"/>
</dbReference>
<proteinExistence type="predicted"/>
<feature type="region of interest" description="Disordered" evidence="1">
    <location>
        <begin position="105"/>
        <end position="134"/>
    </location>
</feature>
<evidence type="ECO:0000259" key="2">
    <source>
        <dbReference type="Pfam" id="PF00296"/>
    </source>
</evidence>
<organism evidence="3 4">
    <name type="scientific">Quadrisphaera setariae</name>
    <dbReference type="NCBI Taxonomy" id="2593304"/>
    <lineage>
        <taxon>Bacteria</taxon>
        <taxon>Bacillati</taxon>
        <taxon>Actinomycetota</taxon>
        <taxon>Actinomycetes</taxon>
        <taxon>Kineosporiales</taxon>
        <taxon>Kineosporiaceae</taxon>
        <taxon>Quadrisphaera</taxon>
    </lineage>
</organism>
<evidence type="ECO:0000256" key="1">
    <source>
        <dbReference type="SAM" id="MobiDB-lite"/>
    </source>
</evidence>
<reference evidence="3 4" key="1">
    <citation type="submission" date="2019-07" db="EMBL/GenBank/DDBJ databases">
        <title>Quadrisphaera sp. strain DD2A genome sequencing and assembly.</title>
        <authorList>
            <person name="Kim I."/>
        </authorList>
    </citation>
    <scope>NUCLEOTIDE SEQUENCE [LARGE SCALE GENOMIC DNA]</scope>
    <source>
        <strain evidence="3 4">DD2A</strain>
    </source>
</reference>
<evidence type="ECO:0000313" key="3">
    <source>
        <dbReference type="EMBL" id="TXR56604.1"/>
    </source>
</evidence>
<gene>
    <name evidence="3" type="ORF">FMM08_07405</name>
</gene>
<keyword evidence="4" id="KW-1185">Reference proteome</keyword>
<dbReference type="Proteomes" id="UP000321234">
    <property type="component" value="Unassembled WGS sequence"/>
</dbReference>
<dbReference type="InterPro" id="IPR036661">
    <property type="entry name" value="Luciferase-like_sf"/>
</dbReference>
<dbReference type="OrthoDB" id="9780518at2"/>
<dbReference type="AlphaFoldDB" id="A0A5C8ZGD1"/>
<dbReference type="Gene3D" id="3.20.20.30">
    <property type="entry name" value="Luciferase-like domain"/>
    <property type="match status" value="1"/>
</dbReference>
<accession>A0A5C8ZGD1</accession>
<feature type="domain" description="Luciferase-like" evidence="2">
    <location>
        <begin position="6"/>
        <end position="114"/>
    </location>
</feature>
<comment type="caution">
    <text evidence="3">The sequence shown here is derived from an EMBL/GenBank/DDBJ whole genome shotgun (WGS) entry which is preliminary data.</text>
</comment>